<sequence>MEKIQSLEAILDTIPDENDRKEAYRILYGKPSTKIELPEEVEKIAKESNFDIKGWKFVPALEEETRKKRLVRIGAIQNSIVLPTDKPILEQLEAIHKKIGKLIEAAAMMNVNVCCLQESWPSPFFFCTREKFPWLQFAQDVFEGPSVKFCCQLAKQFNMVIVCPIIERDTQHQDIIWNTAVVVSNHGEVIGYHRKNHIPRVGDFNESTYYMEGNTGHPVFDTEFGKLELIFCNFGALSEPLWPIEARNAAIANSYFTVAINRIGTEEFPNEFTSGDGQKAHKDFGHFYGSTYVAGPDGTRTPGLSRIQDGLLVTEVDLNLITQVKDKWSFQMTQRLSDYAQLLKDAADLNFQRQIIKPNKK</sequence>
<dbReference type="Proteomes" id="UP001149090">
    <property type="component" value="Unassembled WGS sequence"/>
</dbReference>
<evidence type="ECO:0000313" key="4">
    <source>
        <dbReference type="Proteomes" id="UP001149090"/>
    </source>
</evidence>
<comment type="caution">
    <text evidence="3">The sequence shown here is derived from an EMBL/GenBank/DDBJ whole genome shotgun (WGS) entry which is preliminary data.</text>
</comment>
<dbReference type="GO" id="GO:0033396">
    <property type="term" value="P:beta-alanine biosynthetic process via 3-ureidopropionate"/>
    <property type="evidence" value="ECO:0007669"/>
    <property type="project" value="TreeGrafter"/>
</dbReference>
<dbReference type="Gene3D" id="3.60.110.10">
    <property type="entry name" value="Carbon-nitrogen hydrolase"/>
    <property type="match status" value="1"/>
</dbReference>
<keyword evidence="4" id="KW-1185">Reference proteome</keyword>
<dbReference type="GO" id="GO:0003837">
    <property type="term" value="F:beta-ureidopropionase activity"/>
    <property type="evidence" value="ECO:0007669"/>
    <property type="project" value="TreeGrafter"/>
</dbReference>
<organism evidence="3 4">
    <name type="scientific">Anaeramoeba ignava</name>
    <name type="common">Anaerobic marine amoeba</name>
    <dbReference type="NCBI Taxonomy" id="1746090"/>
    <lineage>
        <taxon>Eukaryota</taxon>
        <taxon>Metamonada</taxon>
        <taxon>Anaeramoebidae</taxon>
        <taxon>Anaeramoeba</taxon>
    </lineage>
</organism>
<dbReference type="PANTHER" id="PTHR43674">
    <property type="entry name" value="NITRILASE C965.09-RELATED"/>
    <property type="match status" value="1"/>
</dbReference>
<dbReference type="PANTHER" id="PTHR43674:SF2">
    <property type="entry name" value="BETA-UREIDOPROPIONASE"/>
    <property type="match status" value="1"/>
</dbReference>
<name>A0A9Q0RD59_ANAIG</name>
<dbReference type="InterPro" id="IPR036526">
    <property type="entry name" value="C-N_Hydrolase_sf"/>
</dbReference>
<dbReference type="InterPro" id="IPR050345">
    <property type="entry name" value="Aliph_Amidase/BUP"/>
</dbReference>
<dbReference type="InterPro" id="IPR003010">
    <property type="entry name" value="C-N_Hydrolase"/>
</dbReference>
<dbReference type="SUPFAM" id="SSF56317">
    <property type="entry name" value="Carbon-nitrogen hydrolase"/>
    <property type="match status" value="1"/>
</dbReference>
<dbReference type="PROSITE" id="PS50263">
    <property type="entry name" value="CN_HYDROLASE"/>
    <property type="match status" value="1"/>
</dbReference>
<gene>
    <name evidence="3" type="ORF">M0811_06669</name>
</gene>
<dbReference type="EMBL" id="JAPDFW010000063">
    <property type="protein sequence ID" value="KAJ5075807.1"/>
    <property type="molecule type" value="Genomic_DNA"/>
</dbReference>
<keyword evidence="1" id="KW-0378">Hydrolase</keyword>
<evidence type="ECO:0000313" key="3">
    <source>
        <dbReference type="EMBL" id="KAJ5075807.1"/>
    </source>
</evidence>
<proteinExistence type="predicted"/>
<dbReference type="Pfam" id="PF00795">
    <property type="entry name" value="CN_hydrolase"/>
    <property type="match status" value="2"/>
</dbReference>
<accession>A0A9Q0RD59</accession>
<evidence type="ECO:0000256" key="1">
    <source>
        <dbReference type="ARBA" id="ARBA00022801"/>
    </source>
</evidence>
<dbReference type="OrthoDB" id="412018at2759"/>
<dbReference type="OMA" id="HWPFLRD"/>
<dbReference type="AlphaFoldDB" id="A0A9Q0RD59"/>
<evidence type="ECO:0000259" key="2">
    <source>
        <dbReference type="PROSITE" id="PS50263"/>
    </source>
</evidence>
<protein>
    <submittedName>
        <fullName evidence="3">Beta-ureidopropionase</fullName>
    </submittedName>
</protein>
<feature type="domain" description="CN hydrolase" evidence="2">
    <location>
        <begin position="71"/>
        <end position="318"/>
    </location>
</feature>
<reference evidence="3" key="1">
    <citation type="submission" date="2022-10" db="EMBL/GenBank/DDBJ databases">
        <title>Novel sulphate-reducing endosymbionts in the free-living metamonad Anaeramoeba.</title>
        <authorList>
            <person name="Jerlstrom-Hultqvist J."/>
            <person name="Cepicka I."/>
            <person name="Gallot-Lavallee L."/>
            <person name="Salas-Leiva D."/>
            <person name="Curtis B.A."/>
            <person name="Zahonova K."/>
            <person name="Pipaliya S."/>
            <person name="Dacks J."/>
            <person name="Roger A.J."/>
        </authorList>
    </citation>
    <scope>NUCLEOTIDE SEQUENCE</scope>
    <source>
        <strain evidence="3">BMAN</strain>
    </source>
</reference>